<comment type="function">
    <text evidence="7">Catalyzes the formation of phosphoribosylamine from phosphoribosylpyrophosphate (PRPP) and glutamine.</text>
</comment>
<dbReference type="GO" id="GO:0006189">
    <property type="term" value="P:'de novo' IMP biosynthetic process"/>
    <property type="evidence" value="ECO:0007669"/>
    <property type="project" value="UniProtKB-UniRule"/>
</dbReference>
<dbReference type="GO" id="GO:0000287">
    <property type="term" value="F:magnesium ion binding"/>
    <property type="evidence" value="ECO:0007669"/>
    <property type="project" value="UniProtKB-UniRule"/>
</dbReference>
<feature type="region of interest" description="Disordered" evidence="11">
    <location>
        <begin position="502"/>
        <end position="523"/>
    </location>
</feature>
<dbReference type="CDD" id="cd06223">
    <property type="entry name" value="PRTases_typeI"/>
    <property type="match status" value="1"/>
</dbReference>
<dbReference type="PANTHER" id="PTHR11907">
    <property type="entry name" value="AMIDOPHOSPHORIBOSYLTRANSFERASE"/>
    <property type="match status" value="1"/>
</dbReference>
<dbReference type="UniPathway" id="UPA00074">
    <property type="reaction ID" value="UER00124"/>
</dbReference>
<dbReference type="SUPFAM" id="SSF53271">
    <property type="entry name" value="PRTase-like"/>
    <property type="match status" value="1"/>
</dbReference>
<dbReference type="SUPFAM" id="SSF56235">
    <property type="entry name" value="N-terminal nucleophile aminohydrolases (Ntn hydrolases)"/>
    <property type="match status" value="1"/>
</dbReference>
<evidence type="ECO:0000256" key="2">
    <source>
        <dbReference type="ARBA" id="ARBA00010138"/>
    </source>
</evidence>
<dbReference type="PROSITE" id="PS51278">
    <property type="entry name" value="GATASE_TYPE_2"/>
    <property type="match status" value="1"/>
</dbReference>
<dbReference type="Gene3D" id="3.40.50.2020">
    <property type="match status" value="1"/>
</dbReference>
<dbReference type="PIRSF" id="PIRSF000485">
    <property type="entry name" value="Amd_phspho_trans"/>
    <property type="match status" value="1"/>
</dbReference>
<feature type="domain" description="Glutamine amidotransferase type-2" evidence="12">
    <location>
        <begin position="14"/>
        <end position="247"/>
    </location>
</feature>
<comment type="similarity">
    <text evidence="2 7 8">In the C-terminal section; belongs to the purine/pyrimidine phosphoribosyltransferase family.</text>
</comment>
<dbReference type="InterPro" id="IPR029055">
    <property type="entry name" value="Ntn_hydrolases_N"/>
</dbReference>
<keyword evidence="7 10" id="KW-0479">Metal-binding</keyword>
<keyword evidence="7 10" id="KW-0460">Magnesium</keyword>
<evidence type="ECO:0000313" key="13">
    <source>
        <dbReference type="EMBL" id="CUV38623.1"/>
    </source>
</evidence>
<organism evidence="13">
    <name type="scientific">Ralstonia solanacearum</name>
    <name type="common">Pseudomonas solanacearum</name>
    <dbReference type="NCBI Taxonomy" id="305"/>
    <lineage>
        <taxon>Bacteria</taxon>
        <taxon>Pseudomonadati</taxon>
        <taxon>Pseudomonadota</taxon>
        <taxon>Betaproteobacteria</taxon>
        <taxon>Burkholderiales</taxon>
        <taxon>Burkholderiaceae</taxon>
        <taxon>Ralstonia</taxon>
        <taxon>Ralstonia solanacearum species complex</taxon>
    </lineage>
</organism>
<dbReference type="InterPro" id="IPR035584">
    <property type="entry name" value="PurF_N"/>
</dbReference>
<dbReference type="HAMAP" id="MF_01931">
    <property type="entry name" value="PurF"/>
    <property type="match status" value="1"/>
</dbReference>
<keyword evidence="5 7" id="KW-0658">Purine biosynthesis</keyword>
<dbReference type="InterPro" id="IPR029057">
    <property type="entry name" value="PRTase-like"/>
</dbReference>
<dbReference type="EC" id="2.4.2.14" evidence="7"/>
<evidence type="ECO:0000256" key="4">
    <source>
        <dbReference type="ARBA" id="ARBA00022679"/>
    </source>
</evidence>
<keyword evidence="6 7" id="KW-0315">Glutamine amidotransferase</keyword>
<proteinExistence type="inferred from homology"/>
<feature type="active site" description="Nucleophile" evidence="7 9">
    <location>
        <position position="14"/>
    </location>
</feature>
<evidence type="ECO:0000256" key="8">
    <source>
        <dbReference type="PIRNR" id="PIRNR000485"/>
    </source>
</evidence>
<accession>A0A0S4VVP9</accession>
<dbReference type="InterPro" id="IPR000836">
    <property type="entry name" value="PRTase_dom"/>
</dbReference>
<keyword evidence="4 7" id="KW-0808">Transferase</keyword>
<feature type="binding site" evidence="7 10">
    <location>
        <position position="378"/>
    </location>
    <ligand>
        <name>Mg(2+)</name>
        <dbReference type="ChEBI" id="CHEBI:18420"/>
    </ligand>
</feature>
<dbReference type="GO" id="GO:0009113">
    <property type="term" value="P:purine nucleobase biosynthetic process"/>
    <property type="evidence" value="ECO:0007669"/>
    <property type="project" value="UniProtKB-UniRule"/>
</dbReference>
<evidence type="ECO:0000256" key="1">
    <source>
        <dbReference type="ARBA" id="ARBA00005209"/>
    </source>
</evidence>
<dbReference type="Pfam" id="PF13522">
    <property type="entry name" value="GATase_6"/>
    <property type="match status" value="1"/>
</dbReference>
<dbReference type="InterPro" id="IPR017932">
    <property type="entry name" value="GATase_2_dom"/>
</dbReference>
<evidence type="ECO:0000256" key="9">
    <source>
        <dbReference type="PIRSR" id="PIRSR000485-1"/>
    </source>
</evidence>
<sequence>MGATNTFSLEIDMCGIVGVVSATPVNQLIYDSLLLLQHRGQDAAGIATAAGSTFHMHKANGMVRDVFRTRNMRGLPGTIGIGQVRYPTAGSASEEEAQPFYVSAPFGIVLAHNGNLTNSEQLREEMFRRDRRHINTHSDSEVLLNVLADELQRASNDIALSPEAIFKAVAGMHRRVRGSYAIVSQIAGYGMLAVRDPFGIRPLALGSQETPDGVEWMVASESVALEGIGFKFERDVAPGEAIFVDLDGQLHTKQCADHPVLTPCIFEYVYLARPDSRMDGASVYDARLRMGDYLAEKIKREVTDPIDVVMPIPDSSRPAAMQVANCLGVPYREGFFKNRYVGRTFIMPGQAVRKKSVRQKLNAMAIEFKGKNVLIVDDSIVRGTTSSEIVQMARDAGAKKVIFASAAPPVKFPNVYGIDMPTRSELVAHGRTHDEIARIIGADQLVYQDVEDMKRAVRDVNPALRDFEASCFDGHYVTGDIDEAYLDRLEASRNSAAACAARDSAQNDNPRTQLHLQPSAVNE</sequence>
<dbReference type="Pfam" id="PF00156">
    <property type="entry name" value="Pribosyltran"/>
    <property type="match status" value="1"/>
</dbReference>
<evidence type="ECO:0000256" key="6">
    <source>
        <dbReference type="ARBA" id="ARBA00022962"/>
    </source>
</evidence>
<dbReference type="NCBIfam" id="TIGR01134">
    <property type="entry name" value="purF"/>
    <property type="match status" value="1"/>
</dbReference>
<evidence type="ECO:0000256" key="5">
    <source>
        <dbReference type="ARBA" id="ARBA00022755"/>
    </source>
</evidence>
<feature type="compositionally biased region" description="Polar residues" evidence="11">
    <location>
        <begin position="506"/>
        <end position="523"/>
    </location>
</feature>
<dbReference type="GO" id="GO:0004044">
    <property type="term" value="F:amidophosphoribosyltransferase activity"/>
    <property type="evidence" value="ECO:0007669"/>
    <property type="project" value="UniProtKB-UniRule"/>
</dbReference>
<evidence type="ECO:0000256" key="11">
    <source>
        <dbReference type="SAM" id="MobiDB-lite"/>
    </source>
</evidence>
<dbReference type="Gene3D" id="3.60.20.10">
    <property type="entry name" value="Glutamine Phosphoribosylpyrophosphate, subunit 1, domain 1"/>
    <property type="match status" value="1"/>
</dbReference>
<comment type="caution">
    <text evidence="7">Lacks conserved residue(s) required for the propagation of feature annotation.</text>
</comment>
<dbReference type="InterPro" id="IPR005854">
    <property type="entry name" value="PurF"/>
</dbReference>
<dbReference type="EMBL" id="LN899826">
    <property type="protein sequence ID" value="CUV38623.1"/>
    <property type="molecule type" value="Genomic_DNA"/>
</dbReference>
<keyword evidence="3 7" id="KW-0328">Glycosyltransferase</keyword>
<feature type="binding site" evidence="7 10">
    <location>
        <position position="315"/>
    </location>
    <ligand>
        <name>Mg(2+)</name>
        <dbReference type="ChEBI" id="CHEBI:18420"/>
    </ligand>
</feature>
<evidence type="ECO:0000256" key="10">
    <source>
        <dbReference type="PIRSR" id="PIRSR000485-2"/>
    </source>
</evidence>
<feature type="binding site" evidence="7 10">
    <location>
        <position position="377"/>
    </location>
    <ligand>
        <name>Mg(2+)</name>
        <dbReference type="ChEBI" id="CHEBI:18420"/>
    </ligand>
</feature>
<dbReference type="CDD" id="cd00715">
    <property type="entry name" value="GPATase_N"/>
    <property type="match status" value="1"/>
</dbReference>
<evidence type="ECO:0000259" key="12">
    <source>
        <dbReference type="PROSITE" id="PS51278"/>
    </source>
</evidence>
<protein>
    <recommendedName>
        <fullName evidence="7">Amidophosphoribosyltransferase</fullName>
        <shortName evidence="7">ATase</shortName>
        <ecNumber evidence="7">2.4.2.14</ecNumber>
    </recommendedName>
    <alternativeName>
        <fullName evidence="7">Glutamine phosphoribosylpyrophosphate amidotransferase</fullName>
        <shortName evidence="7">GPATase</shortName>
    </alternativeName>
</protein>
<comment type="catalytic activity">
    <reaction evidence="7 8">
        <text>5-phospho-beta-D-ribosylamine + L-glutamate + diphosphate = 5-phospho-alpha-D-ribose 1-diphosphate + L-glutamine + H2O</text>
        <dbReference type="Rhea" id="RHEA:14905"/>
        <dbReference type="ChEBI" id="CHEBI:15377"/>
        <dbReference type="ChEBI" id="CHEBI:29985"/>
        <dbReference type="ChEBI" id="CHEBI:33019"/>
        <dbReference type="ChEBI" id="CHEBI:58017"/>
        <dbReference type="ChEBI" id="CHEBI:58359"/>
        <dbReference type="ChEBI" id="CHEBI:58681"/>
        <dbReference type="EC" id="2.4.2.14"/>
    </reaction>
</comment>
<name>A0A0S4VVP9_RALSL</name>
<comment type="cofactor">
    <cofactor evidence="7 10">
        <name>Mg(2+)</name>
        <dbReference type="ChEBI" id="CHEBI:18420"/>
    </cofactor>
    <text evidence="7 10">Binds 1 Mg(2+) ion per subunit.</text>
</comment>
<gene>
    <name evidence="7 13" type="primary">purF</name>
    <name evidence="13" type="ORF">TF3108_v1_150028</name>
</gene>
<reference evidence="13" key="1">
    <citation type="submission" date="2015-10" db="EMBL/GenBank/DDBJ databases">
        <authorList>
            <person name="Gilbert D.G."/>
        </authorList>
    </citation>
    <scope>NUCLEOTIDE SEQUENCE</scope>
    <source>
        <strain evidence="13">Phyl III-seqv23</strain>
    </source>
</reference>
<evidence type="ECO:0000256" key="3">
    <source>
        <dbReference type="ARBA" id="ARBA00022676"/>
    </source>
</evidence>
<comment type="pathway">
    <text evidence="1 7 8">Purine metabolism; IMP biosynthesis via de novo pathway; N(1)-(5-phospho-D-ribosyl)glycinamide from 5-phospho-alpha-D-ribose 1-diphosphate: step 1/2.</text>
</comment>
<dbReference type="AlphaFoldDB" id="A0A0S4VVP9"/>
<evidence type="ECO:0000256" key="7">
    <source>
        <dbReference type="HAMAP-Rule" id="MF_01931"/>
    </source>
</evidence>